<dbReference type="InterPro" id="IPR008948">
    <property type="entry name" value="L-Aspartase-like"/>
</dbReference>
<gene>
    <name evidence="9" type="ORF">J2S74_000707</name>
</gene>
<dbReference type="InterPro" id="IPR000362">
    <property type="entry name" value="Fumarate_lyase_fam"/>
</dbReference>
<dbReference type="InterPro" id="IPR029419">
    <property type="entry name" value="Arg_succ_lyase_C"/>
</dbReference>
<evidence type="ECO:0000313" key="9">
    <source>
        <dbReference type="EMBL" id="MDQ0253335.1"/>
    </source>
</evidence>
<comment type="caution">
    <text evidence="9">The sequence shown here is derived from an EMBL/GenBank/DDBJ whole genome shotgun (WGS) entry which is preliminary data.</text>
</comment>
<dbReference type="Proteomes" id="UP001230005">
    <property type="component" value="Unassembled WGS sequence"/>
</dbReference>
<dbReference type="EMBL" id="JAUSUG010000002">
    <property type="protein sequence ID" value="MDQ0253335.1"/>
    <property type="molecule type" value="Genomic_DNA"/>
</dbReference>
<proteinExistence type="predicted"/>
<dbReference type="PRINTS" id="PR00145">
    <property type="entry name" value="ARGSUCLYASE"/>
</dbReference>
<evidence type="ECO:0000256" key="3">
    <source>
        <dbReference type="ARBA" id="ARBA00022571"/>
    </source>
</evidence>
<dbReference type="SUPFAM" id="SSF48557">
    <property type="entry name" value="L-aspartase-like"/>
    <property type="match status" value="1"/>
</dbReference>
<evidence type="ECO:0000256" key="4">
    <source>
        <dbReference type="ARBA" id="ARBA00022605"/>
    </source>
</evidence>
<sequence length="493" mass="56125">MSVTRSQNYIETTLEPTYNFTRNHFYNHIMEINLAHVLMLKKQSILPKDEAETILKATYELYKEGYSKNYNASFEDLFFMVEADLAEEIGPDLVGNMHIAFSRNDMDTTMFRMFWREKLAKWIEKINDLRVTILELVAEHKATVMPAHTHNQQAQPTTLAHYLMAVENNLRRDVQRGIALYERMNHSPMGAAALATTGFPIDRQFMSDRLGFERPMSNSYDAISASDFMLELSSVLTISLSTISRFVFDLIFMTTNEVNTLRLHEKHVQTSSIMPQKRNPSALEHTRASISKALGKLQGATIIAHNVPLGDIVDIGDDIQPSLLSGYNDTNDILIMLSEILQECSFNKETLYENAQSGFSTVTELADVLVRKHHVSFRKAHAIVSDLVNELVSNTQGITDGNAEQVRIIAREKFNLLLSLTDEEYKQATDALDFVNIRNILGGPSPSEVERQRIEAWEVLQDNQNWVTVTLHNLNNYSSKLEKEVELCVNNKN</sequence>
<dbReference type="Pfam" id="PF00206">
    <property type="entry name" value="Lyase_1"/>
    <property type="match status" value="1"/>
</dbReference>
<evidence type="ECO:0000256" key="1">
    <source>
        <dbReference type="ARBA" id="ARBA00004941"/>
    </source>
</evidence>
<dbReference type="PANTHER" id="PTHR43814">
    <property type="entry name" value="ARGININOSUCCINATE LYASE"/>
    <property type="match status" value="1"/>
</dbReference>
<dbReference type="Gene3D" id="1.10.275.10">
    <property type="entry name" value="Fumarase/aspartase (N-terminal domain)"/>
    <property type="match status" value="1"/>
</dbReference>
<dbReference type="InterPro" id="IPR009049">
    <property type="entry name" value="Argininosuccinate_lyase"/>
</dbReference>
<comment type="pathway">
    <text evidence="1">Amino-acid biosynthesis; L-arginine biosynthesis; L-arginine from L-ornithine and carbamoyl phosphate: step 3/3.</text>
</comment>
<dbReference type="InterPro" id="IPR022761">
    <property type="entry name" value="Fumarate_lyase_N"/>
</dbReference>
<feature type="domain" description="Argininosuccinate lyase C-terminal" evidence="8">
    <location>
        <begin position="359"/>
        <end position="419"/>
    </location>
</feature>
<dbReference type="InterPro" id="IPR024083">
    <property type="entry name" value="Fumarase/histidase_N"/>
</dbReference>
<protein>
    <recommendedName>
        <fullName evidence="2 6">Argininosuccinate lyase</fullName>
        <ecNumber evidence="2 6">4.3.2.1</ecNumber>
    </recommendedName>
</protein>
<dbReference type="Gene3D" id="1.20.200.10">
    <property type="entry name" value="Fumarase/aspartase (Central domain)"/>
    <property type="match status" value="1"/>
</dbReference>
<keyword evidence="3" id="KW-0055">Arginine biosynthesis</keyword>
<dbReference type="EC" id="4.3.2.1" evidence="2 6"/>
<reference evidence="9 10" key="1">
    <citation type="submission" date="2023-07" db="EMBL/GenBank/DDBJ databases">
        <title>Genomic Encyclopedia of Type Strains, Phase IV (KMG-IV): sequencing the most valuable type-strain genomes for metagenomic binning, comparative biology and taxonomic classification.</title>
        <authorList>
            <person name="Goeker M."/>
        </authorList>
    </citation>
    <scope>NUCLEOTIDE SEQUENCE [LARGE SCALE GENOMIC DNA]</scope>
    <source>
        <strain evidence="9 10">DSM 9768</strain>
    </source>
</reference>
<keyword evidence="5 9" id="KW-0456">Lyase</keyword>
<name>A0ABT9ZQ18_9BACI</name>
<evidence type="ECO:0000256" key="5">
    <source>
        <dbReference type="ARBA" id="ARBA00023239"/>
    </source>
</evidence>
<evidence type="ECO:0000256" key="2">
    <source>
        <dbReference type="ARBA" id="ARBA00012338"/>
    </source>
</evidence>
<keyword evidence="4" id="KW-0028">Amino-acid biosynthesis</keyword>
<dbReference type="CDD" id="cd01359">
    <property type="entry name" value="Argininosuccinate_lyase"/>
    <property type="match status" value="1"/>
</dbReference>
<dbReference type="PRINTS" id="PR00149">
    <property type="entry name" value="FUMRATELYASE"/>
</dbReference>
<feature type="domain" description="Fumarate lyase N-terminal" evidence="7">
    <location>
        <begin position="42"/>
        <end position="294"/>
    </location>
</feature>
<dbReference type="GO" id="GO:0004056">
    <property type="term" value="F:argininosuccinate lyase activity"/>
    <property type="evidence" value="ECO:0007669"/>
    <property type="project" value="UniProtKB-EC"/>
</dbReference>
<evidence type="ECO:0000259" key="8">
    <source>
        <dbReference type="Pfam" id="PF14698"/>
    </source>
</evidence>
<evidence type="ECO:0000259" key="7">
    <source>
        <dbReference type="Pfam" id="PF00206"/>
    </source>
</evidence>
<dbReference type="NCBIfam" id="TIGR00838">
    <property type="entry name" value="argH"/>
    <property type="match status" value="1"/>
</dbReference>
<organism evidence="9 10">
    <name type="scientific">Evansella vedderi</name>
    <dbReference type="NCBI Taxonomy" id="38282"/>
    <lineage>
        <taxon>Bacteria</taxon>
        <taxon>Bacillati</taxon>
        <taxon>Bacillota</taxon>
        <taxon>Bacilli</taxon>
        <taxon>Bacillales</taxon>
        <taxon>Bacillaceae</taxon>
        <taxon>Evansella</taxon>
    </lineage>
</organism>
<dbReference type="PANTHER" id="PTHR43814:SF1">
    <property type="entry name" value="ARGININOSUCCINATE LYASE"/>
    <property type="match status" value="1"/>
</dbReference>
<dbReference type="Pfam" id="PF14698">
    <property type="entry name" value="ASL_C2"/>
    <property type="match status" value="1"/>
</dbReference>
<evidence type="ECO:0000256" key="6">
    <source>
        <dbReference type="NCBIfam" id="TIGR00838"/>
    </source>
</evidence>
<accession>A0ABT9ZQ18</accession>
<dbReference type="Gene3D" id="1.10.40.30">
    <property type="entry name" value="Fumarase/aspartase (C-terminal domain)"/>
    <property type="match status" value="1"/>
</dbReference>
<dbReference type="RefSeq" id="WP_307321833.1">
    <property type="nucleotide sequence ID" value="NZ_JAUSUG010000002.1"/>
</dbReference>
<keyword evidence="10" id="KW-1185">Reference proteome</keyword>
<evidence type="ECO:0000313" key="10">
    <source>
        <dbReference type="Proteomes" id="UP001230005"/>
    </source>
</evidence>